<keyword evidence="2" id="KW-0472">Membrane</keyword>
<feature type="transmembrane region" description="Helical" evidence="2">
    <location>
        <begin position="202"/>
        <end position="232"/>
    </location>
</feature>
<accession>A0ABY5KDD2</accession>
<sequence length="244" mass="24016">MSSPHGVTPAGPPVPGRPEGAPGPAAAPLPGLRRPRTTSLTGPVLVTVLGVVLLLGTVVAATATAVTFMGAVATGVLASDGSPGPEVLAAAPAPGTTSVELTAGERYAVHLVVPAGALGRDERPTLDQAVLLLAPSGEVVAADGSPGVTSTSRAGGWTAASVGAFTAPESGTYEVTAPPAAVQDAWVAVTPDTAFAPFFASIWGTVLGVFLVIGLGAAGMAALIGGIVWWVLRARARRAVDAPR</sequence>
<dbReference type="EMBL" id="CP101989">
    <property type="protein sequence ID" value="UUI67117.1"/>
    <property type="molecule type" value="Genomic_DNA"/>
</dbReference>
<name>A0ABY5KDD2_9CELL</name>
<evidence type="ECO:0000256" key="2">
    <source>
        <dbReference type="SAM" id="Phobius"/>
    </source>
</evidence>
<evidence type="ECO:0000256" key="1">
    <source>
        <dbReference type="SAM" id="MobiDB-lite"/>
    </source>
</evidence>
<feature type="region of interest" description="Disordered" evidence="1">
    <location>
        <begin position="1"/>
        <end position="37"/>
    </location>
</feature>
<keyword evidence="2" id="KW-0812">Transmembrane</keyword>
<protein>
    <submittedName>
        <fullName evidence="3">Uncharacterized protein</fullName>
    </submittedName>
</protein>
<gene>
    <name evidence="3" type="ORF">NP075_17745</name>
</gene>
<reference evidence="3 4" key="1">
    <citation type="submission" date="2022-07" db="EMBL/GenBank/DDBJ databases">
        <title>Novel species in genus cellulomonas.</title>
        <authorList>
            <person name="Ye L."/>
        </authorList>
    </citation>
    <scope>NUCLEOTIDE SEQUENCE [LARGE SCALE GENOMIC DNA]</scope>
    <source>
        <strain evidence="4">zg-Y908</strain>
    </source>
</reference>
<keyword evidence="4" id="KW-1185">Reference proteome</keyword>
<feature type="transmembrane region" description="Helical" evidence="2">
    <location>
        <begin position="44"/>
        <end position="73"/>
    </location>
</feature>
<evidence type="ECO:0000313" key="4">
    <source>
        <dbReference type="Proteomes" id="UP001317322"/>
    </source>
</evidence>
<evidence type="ECO:0000313" key="3">
    <source>
        <dbReference type="EMBL" id="UUI67117.1"/>
    </source>
</evidence>
<feature type="compositionally biased region" description="Low complexity" evidence="1">
    <location>
        <begin position="17"/>
        <end position="37"/>
    </location>
</feature>
<proteinExistence type="predicted"/>
<dbReference type="Proteomes" id="UP001317322">
    <property type="component" value="Chromosome"/>
</dbReference>
<organism evidence="3 4">
    <name type="scientific">Cellulomonas wangsupingiae</name>
    <dbReference type="NCBI Taxonomy" id="2968085"/>
    <lineage>
        <taxon>Bacteria</taxon>
        <taxon>Bacillati</taxon>
        <taxon>Actinomycetota</taxon>
        <taxon>Actinomycetes</taxon>
        <taxon>Micrococcales</taxon>
        <taxon>Cellulomonadaceae</taxon>
        <taxon>Cellulomonas</taxon>
    </lineage>
</organism>
<keyword evidence="2" id="KW-1133">Transmembrane helix</keyword>
<dbReference type="RefSeq" id="WP_256791873.1">
    <property type="nucleotide sequence ID" value="NZ_CP101989.1"/>
</dbReference>